<feature type="domain" description="Extracellular matrix-binding protein ebh GA module" evidence="3">
    <location>
        <begin position="346"/>
        <end position="407"/>
    </location>
</feature>
<accession>A0A0R1SKU1</accession>
<dbReference type="Proteomes" id="UP000052013">
    <property type="component" value="Unassembled WGS sequence"/>
</dbReference>
<feature type="coiled-coil region" evidence="1">
    <location>
        <begin position="1146"/>
        <end position="1211"/>
    </location>
</feature>
<dbReference type="SUPFAM" id="SSF49899">
    <property type="entry name" value="Concanavalin A-like lectins/glucanases"/>
    <property type="match status" value="1"/>
</dbReference>
<feature type="domain" description="Extracellular matrix-binding protein ebh GA module" evidence="3">
    <location>
        <begin position="1074"/>
        <end position="1132"/>
    </location>
</feature>
<feature type="domain" description="Extracellular matrix-binding protein ebh GA module" evidence="3">
    <location>
        <begin position="1137"/>
        <end position="1195"/>
    </location>
</feature>
<dbReference type="InterPro" id="IPR002988">
    <property type="entry name" value="GA_module"/>
</dbReference>
<feature type="domain" description="Extracellular matrix-binding protein ebh GA module" evidence="3">
    <location>
        <begin position="710"/>
        <end position="769"/>
    </location>
</feature>
<feature type="domain" description="Extracellular matrix-binding protein ebh GA module" evidence="3">
    <location>
        <begin position="1380"/>
        <end position="1438"/>
    </location>
</feature>
<feature type="domain" description="Extracellular matrix-binding protein ebh GA module" evidence="3">
    <location>
        <begin position="1317"/>
        <end position="1375"/>
    </location>
</feature>
<dbReference type="Pfam" id="PF01468">
    <property type="entry name" value="GA"/>
    <property type="match status" value="18"/>
</dbReference>
<feature type="domain" description="Extracellular matrix-binding protein ebh GA module" evidence="3">
    <location>
        <begin position="774"/>
        <end position="825"/>
    </location>
</feature>
<evidence type="ECO:0000256" key="2">
    <source>
        <dbReference type="SAM" id="SignalP"/>
    </source>
</evidence>
<dbReference type="SMART" id="SM00844">
    <property type="entry name" value="GA"/>
    <property type="match status" value="18"/>
</dbReference>
<feature type="chain" id="PRO_5006410659" evidence="2">
    <location>
        <begin position="41"/>
        <end position="1438"/>
    </location>
</feature>
<dbReference type="PATRIC" id="fig|1423739.3.peg.53"/>
<proteinExistence type="predicted"/>
<evidence type="ECO:0000313" key="4">
    <source>
        <dbReference type="EMBL" id="KRL65499.1"/>
    </source>
</evidence>
<dbReference type="STRING" id="1423739.FC85_GL000047"/>
<comment type="caution">
    <text evidence="4">The sequence shown here is derived from an EMBL/GenBank/DDBJ whole genome shotgun (WGS) entry which is preliminary data.</text>
</comment>
<feature type="domain" description="Extracellular matrix-binding protein ebh GA module" evidence="3">
    <location>
        <begin position="590"/>
        <end position="643"/>
    </location>
</feature>
<protein>
    <submittedName>
        <fullName evidence="4">Large repetitive protein</fullName>
    </submittedName>
</protein>
<dbReference type="SUPFAM" id="SSF46997">
    <property type="entry name" value="Bacterial immunoglobulin/albumin-binding domains"/>
    <property type="match status" value="8"/>
</dbReference>
<name>A0A0R1SKU1_9LACO</name>
<feature type="domain" description="Extracellular matrix-binding protein ebh GA module" evidence="3">
    <location>
        <begin position="409"/>
        <end position="463"/>
    </location>
</feature>
<gene>
    <name evidence="4" type="ORF">FC85_GL000047</name>
</gene>
<feature type="domain" description="Extracellular matrix-binding protein ebh GA module" evidence="3">
    <location>
        <begin position="1259"/>
        <end position="1312"/>
    </location>
</feature>
<sequence length="1438" mass="149925">MSKKIKNKRNKRNKLRSNATARKFALALLLSGAVATTSFAAVNLPGSNNSLNQISAFAATNDVTDNIDWDKVATAQNGSSFISNSNVSQNFVNQIAINGQWSTSSQVTQPNGNGYSILTTGQKSSIGYSTSKYRLDFSRDFTFHGNLYLGSNSTDGGDAFNILFSRTDPRTDLKAGSSTSGLLGMDGLENAFGLVFDEHYNSDAMYGDFQNQTLPIISGNPQGVVSWRTTDDNGTLNSNARIDNDLNPLDASSKDPSAQVVSMNPDLMDGKAHPFVINYNASQSQLTITVADNNYGANLLKLLGPQALYKNTGATNTTIWTRTLSGTDKQNGLYLSFTGTTGADNVNNFGVDLQEYNFQSVDKAKEYAKTQISGLTYLSDTEKKATDDAVDAATSVDGVKSAYDDAVTLDNTNNHKLDDARTAAKTTIGNLKYLTTAQQTTFDNQVTAATTTDEINAVVKAAQAQNDLNKAAADNSLQAAKDAANTAIGGLTYLSSTQQSAYTDAVNKATDIPTIQNIVDQATAQNAIEKANKDKDDQAALDAAKASAESAVDSLPYLSTTEKTTFKSQINAATDGTGVQDALNAAIAANDKAKAALADAKTKANSTINALADLTSTEKADFLSQVSAATTQAEIDSAVSNAQAQDAVNKAAKDQSASSLQAAKTAAETAIDKLPNLSDAEKTTFKDAVDKATDAAGVVTALSQAQAQDAINKANADSSAQALANAKAAAKAAIAALQHLSAAQKQDYDNQIDAVTKASDLPGIISKAKDADSAAAGELSDQKASAKKIIDALSDLSTSEKADFDKKVDNSTSLDEINAVISAAEAQAALNAQNKNPSASNLDKAKTAAKDTISKLPYLTSDQKDSYTKAVTAATSASEIQTILDKAQAANDIAKANQDAADAQALATAKASAKKVIDNLTHLTDSQKTDYEKQVDQQTTGDGIQKIIDAAVAKDNESASTLAAAKKTALAELDKLTDLSTTQKKQATDDINAATTTDEINQALANAQAQDAINKAANDKSALQAAKDAATKAIDGLTSLTADQKTSYEDAVKSATDAAGVQAALDQAKAQNAINEANTNATAKALQTAKDAAKSAVDSMQNLTDAQKTAAEKAIDAAKTVNDVQTALDNAKTQDALNKAASDKTAAALQAAKDAAKQTVNNLSDLTSDQKSAANAKIDAATTTDEINAALKDAEATNALAKAEKDQTELANAKTAAKAAIDSMTSLTADQKSTFDSKVDSAQTVDDINSVLTDARKQNETNQNALSTAKTDATKKIDALTNLSGSQRTDFKNKVNAATSTDQIAQIVNSATAQDAIEKAKTDTSTSALNDAKTAAKTAIDSMTDLSQSQKDAFKKAVDSASNASDVQNVLNQATAQNDINKANSQTSSAQALQNAKDSAKQFVDGLSDLTDAQKSAYEKAIDSAKNVSDIQDAVRSG</sequence>
<feature type="domain" description="Extracellular matrix-binding protein ebh GA module" evidence="3">
    <location>
        <begin position="829"/>
        <end position="888"/>
    </location>
</feature>
<evidence type="ECO:0000313" key="5">
    <source>
        <dbReference type="Proteomes" id="UP000052013"/>
    </source>
</evidence>
<feature type="domain" description="Extracellular matrix-binding protein ebh GA module" evidence="3">
    <location>
        <begin position="464"/>
        <end position="523"/>
    </location>
</feature>
<feature type="domain" description="Extracellular matrix-binding protein ebh GA module" evidence="3">
    <location>
        <begin position="953"/>
        <end position="1008"/>
    </location>
</feature>
<feature type="domain" description="Extracellular matrix-binding protein ebh GA module" evidence="3">
    <location>
        <begin position="648"/>
        <end position="706"/>
    </location>
</feature>
<organism evidence="4 5">
    <name type="scientific">Lentilactobacillus diolivorans DSM 14421</name>
    <dbReference type="NCBI Taxonomy" id="1423739"/>
    <lineage>
        <taxon>Bacteria</taxon>
        <taxon>Bacillati</taxon>
        <taxon>Bacillota</taxon>
        <taxon>Bacilli</taxon>
        <taxon>Lactobacillales</taxon>
        <taxon>Lactobacillaceae</taxon>
        <taxon>Lentilactobacillus</taxon>
    </lineage>
</organism>
<feature type="domain" description="Extracellular matrix-binding protein ebh GA module" evidence="3">
    <location>
        <begin position="1201"/>
        <end position="1256"/>
    </location>
</feature>
<evidence type="ECO:0000256" key="1">
    <source>
        <dbReference type="SAM" id="Coils"/>
    </source>
</evidence>
<feature type="signal peptide" evidence="2">
    <location>
        <begin position="1"/>
        <end position="40"/>
    </location>
</feature>
<dbReference type="Gene3D" id="2.60.120.200">
    <property type="match status" value="1"/>
</dbReference>
<feature type="domain" description="Extracellular matrix-binding protein ebh GA module" evidence="3">
    <location>
        <begin position="528"/>
        <end position="587"/>
    </location>
</feature>
<dbReference type="InterPro" id="IPR009063">
    <property type="entry name" value="Ig/albumin-bd_sf"/>
</dbReference>
<feature type="domain" description="Extracellular matrix-binding protein ebh GA module" evidence="3">
    <location>
        <begin position="894"/>
        <end position="952"/>
    </location>
</feature>
<keyword evidence="2" id="KW-0732">Signal</keyword>
<dbReference type="InterPro" id="IPR020840">
    <property type="entry name" value="Extracell_matrix-bd_GA"/>
</dbReference>
<reference evidence="4 5" key="1">
    <citation type="journal article" date="2015" name="Genome Announc.">
        <title>Expanding the biotechnology potential of lactobacilli through comparative genomics of 213 strains and associated genera.</title>
        <authorList>
            <person name="Sun Z."/>
            <person name="Harris H.M."/>
            <person name="McCann A."/>
            <person name="Guo C."/>
            <person name="Argimon S."/>
            <person name="Zhang W."/>
            <person name="Yang X."/>
            <person name="Jeffery I.B."/>
            <person name="Cooney J.C."/>
            <person name="Kagawa T.F."/>
            <person name="Liu W."/>
            <person name="Song Y."/>
            <person name="Salvetti E."/>
            <person name="Wrobel A."/>
            <person name="Rasinkangas P."/>
            <person name="Parkhill J."/>
            <person name="Rea M.C."/>
            <person name="O'Sullivan O."/>
            <person name="Ritari J."/>
            <person name="Douillard F.P."/>
            <person name="Paul Ross R."/>
            <person name="Yang R."/>
            <person name="Briner A.E."/>
            <person name="Felis G.E."/>
            <person name="de Vos W.M."/>
            <person name="Barrangou R."/>
            <person name="Klaenhammer T.R."/>
            <person name="Caufield P.W."/>
            <person name="Cui Y."/>
            <person name="Zhang H."/>
            <person name="O'Toole P.W."/>
        </authorList>
    </citation>
    <scope>NUCLEOTIDE SEQUENCE [LARGE SCALE GENOMIC DNA]</scope>
    <source>
        <strain evidence="4 5">DSM 14421</strain>
    </source>
</reference>
<dbReference type="InterPro" id="IPR013320">
    <property type="entry name" value="ConA-like_dom_sf"/>
</dbReference>
<dbReference type="Pfam" id="PF18483">
    <property type="entry name" value="Lectin_L-type_dom"/>
    <property type="match status" value="1"/>
</dbReference>
<keyword evidence="1" id="KW-0175">Coiled coil</keyword>
<evidence type="ECO:0000259" key="3">
    <source>
        <dbReference type="SMART" id="SM00844"/>
    </source>
</evidence>
<dbReference type="EMBL" id="AZEY01000066">
    <property type="protein sequence ID" value="KRL65499.1"/>
    <property type="molecule type" value="Genomic_DNA"/>
</dbReference>
<feature type="domain" description="Extracellular matrix-binding protein ebh GA module" evidence="3">
    <location>
        <begin position="1013"/>
        <end position="1069"/>
    </location>
</feature>
<dbReference type="Gene3D" id="1.20.5.420">
    <property type="entry name" value="Immunoglobulin FC, subunit C"/>
    <property type="match status" value="18"/>
</dbReference>
<dbReference type="RefSeq" id="WP_147008599.1">
    <property type="nucleotide sequence ID" value="NZ_AZEY01000066.1"/>
</dbReference>